<dbReference type="AlphaFoldDB" id="A0A1D7QRJ2"/>
<feature type="compositionally biased region" description="Acidic residues" evidence="1">
    <location>
        <begin position="117"/>
        <end position="128"/>
    </location>
</feature>
<dbReference type="STRING" id="632773.BBEV_0230"/>
<name>A0A1D7QRJ2_9BACI</name>
<dbReference type="OrthoDB" id="2988459at2"/>
<organism evidence="2 3">
    <name type="scientific">Salisediminibacterium beveridgei</name>
    <dbReference type="NCBI Taxonomy" id="632773"/>
    <lineage>
        <taxon>Bacteria</taxon>
        <taxon>Bacillati</taxon>
        <taxon>Bacillota</taxon>
        <taxon>Bacilli</taxon>
        <taxon>Bacillales</taxon>
        <taxon>Bacillaceae</taxon>
        <taxon>Salisediminibacterium</taxon>
    </lineage>
</organism>
<dbReference type="KEGG" id="bbev:BBEV_0230"/>
<dbReference type="Proteomes" id="UP000094463">
    <property type="component" value="Chromosome"/>
</dbReference>
<sequence>MMRKIGGKLFAPVFFVAVMAMMLFLPPDPSLTTSQVNSIEGVFLSSDEWIENNNISQEIKDMTEGLPAAQRSLMMRRLNNEEPVHVVYLSGQDFAGETGIDDRIGERYEWDEASEGREEELDDLEDHEDPYAVGQSTVTPDEEEVPREDWREGLDYDWTDFPYWVQVLNDDVTTFYNTQQVMDFTTIHPDEVRSVIEYTERVETIRRDYLDEVRQDEIDDAQDAGELPPPEIDHGEMPVYSEITRDVRRMNPDVVIIDLHLLLDHIEEGLRIEEGTNDINEIVRRQLYQFMDVLYRGNVDHFTTYFLYPSDINDRLNLGAEADLQEVIAEQISQLTIYNHYDERQMAHMVRIPAYSETHAYRWTREYISPLLTGE</sequence>
<gene>
    <name evidence="2" type="ORF">BBEV_0230</name>
</gene>
<keyword evidence="3" id="KW-1185">Reference proteome</keyword>
<evidence type="ECO:0000313" key="2">
    <source>
        <dbReference type="EMBL" id="AOM81625.1"/>
    </source>
</evidence>
<accession>A0A1D7QRJ2</accession>
<feature type="region of interest" description="Disordered" evidence="1">
    <location>
        <begin position="109"/>
        <end position="149"/>
    </location>
</feature>
<reference evidence="2 3" key="1">
    <citation type="submission" date="2015-08" db="EMBL/GenBank/DDBJ databases">
        <title>The complete genome sequence of Bacillus beveridgei MLTeJB.</title>
        <authorList>
            <person name="Hanson T.E."/>
            <person name="Mesa C."/>
            <person name="Basesman S.M."/>
            <person name="Oremland R.S."/>
        </authorList>
    </citation>
    <scope>NUCLEOTIDE SEQUENCE [LARGE SCALE GENOMIC DNA]</scope>
    <source>
        <strain evidence="2 3">MLTeJB</strain>
    </source>
</reference>
<protein>
    <submittedName>
        <fullName evidence="2">Uncharacterized protein</fullName>
    </submittedName>
</protein>
<dbReference type="EMBL" id="CP012502">
    <property type="protein sequence ID" value="AOM81625.1"/>
    <property type="molecule type" value="Genomic_DNA"/>
</dbReference>
<evidence type="ECO:0000313" key="3">
    <source>
        <dbReference type="Proteomes" id="UP000094463"/>
    </source>
</evidence>
<dbReference type="RefSeq" id="WP_157100887.1">
    <property type="nucleotide sequence ID" value="NZ_CP012502.1"/>
</dbReference>
<evidence type="ECO:0000256" key="1">
    <source>
        <dbReference type="SAM" id="MobiDB-lite"/>
    </source>
</evidence>
<proteinExistence type="predicted"/>